<sequence length="855" mass="95902">MRSGACTVQQTLTTEAASVLKHSLSLARRRGHAQVTPLHVAATLLSSRTSLLRRACLKSQPHQTSHPLQCRALELCFNVALNRLPTTPGPLLHGQPSLSNALIAALKRAQAHQRRGCIEQQQQQPLLTIKVELEQLICYSTSGGVFSSPCSPSATETQREVINPTTFWQSHFLTYSSEQNPALFSAQKKVSSNYFTDSGSVKEDIKLVLEVLLRKGKNVVIVGDCVSVTEGDLKWTVEETFVNGEVSVYSPVDHLVREIGRLLSEYSSSNRKVWLMATASYQTYMKCQMRQPSLETQWALQAVSVPSGGLGLSLHPSSIHDSRIKFSHNPSLVLETKPFINDGKEEEDRFTCCPECNSNYEKEVHSLKSGQQKHLPPWLQPQGTNSIQKDEFVELRRKWNRLCHSLHHQGRQSNLNSTLYSNQSLLGKNFSFASSYPWWPSQNSFLPDSNSISFGDSALKPNHSSSYVPKFRRQQSCHVEFNFVNGTQKNEPGEPNLDSLKNTEGKEVKITLALGNSLFSDIGKLGSGSADLLLHLNMRKRDNEVTSYSEMLARALRNQEKLVVFVEDVDLAETRFLKFLADGFESGKFGESSNRREGNASQVIFILTTGDSNIYEDRKMDDSVIQMTLKVNEMRNASFGTPNIDHKRKAEWEISGKSKSPRVDEKENASWFPDENGNKKKDFSRQSSFNTLDLNLKADEDDESEGKPGEFSPISSDLTRETSSDQLSPKGLLDMIKNRFVFDRNQAHDIEMTEVLSSKIKRHVNEVFGDQNGVYFSIEERVLGEVLEGSGSFVNSQFEKWLKGIFQTSLKTVKLGGKEEGIGVRLCFGFTSDRVFEDGFMGTCLPKKIQVSFMD</sequence>
<organism evidence="1 2">
    <name type="scientific">Populus alba</name>
    <name type="common">White poplar</name>
    <dbReference type="NCBI Taxonomy" id="43335"/>
    <lineage>
        <taxon>Eukaryota</taxon>
        <taxon>Viridiplantae</taxon>
        <taxon>Streptophyta</taxon>
        <taxon>Embryophyta</taxon>
        <taxon>Tracheophyta</taxon>
        <taxon>Spermatophyta</taxon>
        <taxon>Magnoliopsida</taxon>
        <taxon>eudicotyledons</taxon>
        <taxon>Gunneridae</taxon>
        <taxon>Pentapetalae</taxon>
        <taxon>rosids</taxon>
        <taxon>fabids</taxon>
        <taxon>Malpighiales</taxon>
        <taxon>Salicaceae</taxon>
        <taxon>Saliceae</taxon>
        <taxon>Populus</taxon>
    </lineage>
</organism>
<gene>
    <name evidence="1" type="ORF">D5086_032489</name>
</gene>
<reference evidence="1 2" key="1">
    <citation type="journal article" date="2024" name="Plant Biotechnol. J.">
        <title>Genome and CRISPR/Cas9 system of a widespread forest tree (Populus alba) in the world.</title>
        <authorList>
            <person name="Liu Y.J."/>
            <person name="Jiang P.F."/>
            <person name="Han X.M."/>
            <person name="Li X.Y."/>
            <person name="Wang H.M."/>
            <person name="Wang Y.J."/>
            <person name="Wang X.X."/>
            <person name="Zeng Q.Y."/>
        </authorList>
    </citation>
    <scope>NUCLEOTIDE SEQUENCE [LARGE SCALE GENOMIC DNA]</scope>
    <source>
        <strain evidence="2">cv. PAL-ZL1</strain>
    </source>
</reference>
<evidence type="ECO:0000313" key="2">
    <source>
        <dbReference type="Proteomes" id="UP000309997"/>
    </source>
</evidence>
<dbReference type="Proteomes" id="UP000309997">
    <property type="component" value="Unassembled WGS sequence"/>
</dbReference>
<evidence type="ECO:0000313" key="1">
    <source>
        <dbReference type="EMBL" id="KAL3567074.1"/>
    </source>
</evidence>
<proteinExistence type="predicted"/>
<accession>A0ACC4ALH3</accession>
<name>A0ACC4ALH3_POPAL</name>
<keyword evidence="2" id="KW-1185">Reference proteome</keyword>
<dbReference type="EMBL" id="RCHU02000018">
    <property type="protein sequence ID" value="KAL3567074.1"/>
    <property type="molecule type" value="Genomic_DNA"/>
</dbReference>
<protein>
    <submittedName>
        <fullName evidence="1">Uncharacterized protein</fullName>
    </submittedName>
</protein>
<comment type="caution">
    <text evidence="1">The sequence shown here is derived from an EMBL/GenBank/DDBJ whole genome shotgun (WGS) entry which is preliminary data.</text>
</comment>